<dbReference type="GO" id="GO:0030659">
    <property type="term" value="C:cytoplasmic vesicle membrane"/>
    <property type="evidence" value="ECO:0007669"/>
    <property type="project" value="UniProtKB-SubCell"/>
</dbReference>
<evidence type="ECO:0000256" key="2">
    <source>
        <dbReference type="ARBA" id="ARBA00010425"/>
    </source>
</evidence>
<comment type="subunit">
    <text evidence="3 7">Homooligomer.</text>
</comment>
<dbReference type="EMBL" id="MU004231">
    <property type="protein sequence ID" value="KAF2673522.1"/>
    <property type="molecule type" value="Genomic_DNA"/>
</dbReference>
<keyword evidence="7" id="KW-0968">Cytoplasmic vesicle</keyword>
<comment type="similarity">
    <text evidence="2 7">Belongs to the TPT transporter family. SLC35D subfamily.</text>
</comment>
<dbReference type="InterPro" id="IPR050186">
    <property type="entry name" value="TPT_transporter"/>
</dbReference>
<evidence type="ECO:0000256" key="3">
    <source>
        <dbReference type="ARBA" id="ARBA00011182"/>
    </source>
</evidence>
<feature type="transmembrane region" description="Helical" evidence="7">
    <location>
        <begin position="309"/>
        <end position="329"/>
    </location>
</feature>
<feature type="transmembrane region" description="Helical" evidence="7">
    <location>
        <begin position="165"/>
        <end position="183"/>
    </location>
</feature>
<dbReference type="InterPro" id="IPR037185">
    <property type="entry name" value="EmrE-like"/>
</dbReference>
<dbReference type="NCBIfam" id="TIGR00803">
    <property type="entry name" value="nst"/>
    <property type="match status" value="1"/>
</dbReference>
<protein>
    <recommendedName>
        <fullName evidence="7">GDP-mannose transporter</fullName>
        <shortName evidence="7">GMT</shortName>
    </recommendedName>
</protein>
<keyword evidence="7" id="KW-0256">Endoplasmic reticulum</keyword>
<feature type="transmembrane region" description="Helical" evidence="7">
    <location>
        <begin position="335"/>
        <end position="354"/>
    </location>
</feature>
<evidence type="ECO:0000256" key="5">
    <source>
        <dbReference type="ARBA" id="ARBA00022989"/>
    </source>
</evidence>
<evidence type="ECO:0000313" key="9">
    <source>
        <dbReference type="EMBL" id="KAF2673522.1"/>
    </source>
</evidence>
<comment type="subcellular location">
    <subcellularLocation>
        <location evidence="7">Golgi apparatus membrane</location>
        <topology evidence="7">Multi-pass membrane protein</topology>
    </subcellularLocation>
    <subcellularLocation>
        <location evidence="7">Cytoplasmic vesicle membrane</location>
        <topology evidence="7">Multi-pass membrane protein</topology>
    </subcellularLocation>
    <subcellularLocation>
        <location evidence="7">Endoplasmic reticulum membrane</location>
        <topology evidence="7">Multi-pass membrane protein</topology>
    </subcellularLocation>
</comment>
<evidence type="ECO:0000256" key="1">
    <source>
        <dbReference type="ARBA" id="ARBA00003420"/>
    </source>
</evidence>
<keyword evidence="10" id="KW-1185">Reference proteome</keyword>
<dbReference type="SUPFAM" id="SSF103481">
    <property type="entry name" value="Multidrug resistance efflux transporter EmrE"/>
    <property type="match status" value="1"/>
</dbReference>
<feature type="transmembrane region" description="Helical" evidence="7">
    <location>
        <begin position="203"/>
        <end position="226"/>
    </location>
</feature>
<evidence type="ECO:0000256" key="8">
    <source>
        <dbReference type="SAM" id="MobiDB-lite"/>
    </source>
</evidence>
<reference evidence="9" key="1">
    <citation type="journal article" date="2020" name="Stud. Mycol.">
        <title>101 Dothideomycetes genomes: a test case for predicting lifestyles and emergence of pathogens.</title>
        <authorList>
            <person name="Haridas S."/>
            <person name="Albert R."/>
            <person name="Binder M."/>
            <person name="Bloem J."/>
            <person name="Labutti K."/>
            <person name="Salamov A."/>
            <person name="Andreopoulos B."/>
            <person name="Baker S."/>
            <person name="Barry K."/>
            <person name="Bills G."/>
            <person name="Bluhm B."/>
            <person name="Cannon C."/>
            <person name="Castanera R."/>
            <person name="Culley D."/>
            <person name="Daum C."/>
            <person name="Ezra D."/>
            <person name="Gonzalez J."/>
            <person name="Henrissat B."/>
            <person name="Kuo A."/>
            <person name="Liang C."/>
            <person name="Lipzen A."/>
            <person name="Lutzoni F."/>
            <person name="Magnuson J."/>
            <person name="Mondo S."/>
            <person name="Nolan M."/>
            <person name="Ohm R."/>
            <person name="Pangilinan J."/>
            <person name="Park H.-J."/>
            <person name="Ramirez L."/>
            <person name="Alfaro M."/>
            <person name="Sun H."/>
            <person name="Tritt A."/>
            <person name="Yoshinaga Y."/>
            <person name="Zwiers L.-H."/>
            <person name="Turgeon B."/>
            <person name="Goodwin S."/>
            <person name="Spatafora J."/>
            <person name="Crous P."/>
            <person name="Grigoriev I."/>
        </authorList>
    </citation>
    <scope>NUCLEOTIDE SEQUENCE</scope>
    <source>
        <strain evidence="9">CBS 115976</strain>
    </source>
</reference>
<dbReference type="OrthoDB" id="417037at2759"/>
<keyword evidence="5 7" id="KW-1133">Transmembrane helix</keyword>
<feature type="transmembrane region" description="Helical" evidence="7">
    <location>
        <begin position="280"/>
        <end position="302"/>
    </location>
</feature>
<evidence type="ECO:0000256" key="6">
    <source>
        <dbReference type="ARBA" id="ARBA00023136"/>
    </source>
</evidence>
<dbReference type="PANTHER" id="PTHR11132">
    <property type="entry name" value="SOLUTE CARRIER FAMILY 35"/>
    <property type="match status" value="1"/>
</dbReference>
<keyword evidence="7" id="KW-0813">Transport</keyword>
<dbReference type="GO" id="GO:0005789">
    <property type="term" value="C:endoplasmic reticulum membrane"/>
    <property type="evidence" value="ECO:0007669"/>
    <property type="project" value="UniProtKB-SubCell"/>
</dbReference>
<keyword evidence="7" id="KW-0333">Golgi apparatus</keyword>
<organism evidence="9 10">
    <name type="scientific">Microthyrium microscopicum</name>
    <dbReference type="NCBI Taxonomy" id="703497"/>
    <lineage>
        <taxon>Eukaryota</taxon>
        <taxon>Fungi</taxon>
        <taxon>Dikarya</taxon>
        <taxon>Ascomycota</taxon>
        <taxon>Pezizomycotina</taxon>
        <taxon>Dothideomycetes</taxon>
        <taxon>Dothideomycetes incertae sedis</taxon>
        <taxon>Microthyriales</taxon>
        <taxon>Microthyriaceae</taxon>
        <taxon>Microthyrium</taxon>
    </lineage>
</organism>
<evidence type="ECO:0000256" key="7">
    <source>
        <dbReference type="RuleBase" id="RU367097"/>
    </source>
</evidence>
<proteinExistence type="inferred from homology"/>
<accession>A0A6A6UMQ7</accession>
<sequence length="386" mass="42581">MSEEERQRLMLDEEQGRMDQFEVDDSRSMPPPRPSSSDWRSTLDKPIFPVLSYCAASILMTVANKYIVSFPDYNLTFFLLAVQAIVCVAAIEICKSAKLISYRDFKVSEAKKWYPVSLLLIAMIYTGIKALKYLSIPVYTIFKNLTIIVIAYGEVLWFGASITPMTLFSFGLMVFSSLIAAWADIKHALDANDSNSGKAHDQLATLHTGYMWMFGNCLAQASYILLMRKRIKVTNFSDFDSMFYNNLLTIPVLLATSLIAEDWSAVNVAKNFPAVSRSAIISAMIFTGVASIFISYCTAWCIRVTSSTTYSMVGALNKLPLAISGLVFFDAPITIPSVSAIFVGFASGVVYAIAKAQQKAKQGLQGILPTTAPISSSSQSNRDSLR</sequence>
<feature type="transmembrane region" description="Helical" evidence="7">
    <location>
        <begin position="113"/>
        <end position="131"/>
    </location>
</feature>
<feature type="transmembrane region" description="Helical" evidence="7">
    <location>
        <begin position="137"/>
        <end position="158"/>
    </location>
</feature>
<dbReference type="GO" id="GO:0000139">
    <property type="term" value="C:Golgi membrane"/>
    <property type="evidence" value="ECO:0007669"/>
    <property type="project" value="UniProtKB-SubCell"/>
</dbReference>
<comment type="function">
    <text evidence="1 7">Involved in the import of GDP-mannose from the cytoplasm into the Golgi lumen.</text>
</comment>
<feature type="compositionally biased region" description="Basic and acidic residues" evidence="8">
    <location>
        <begin position="1"/>
        <end position="27"/>
    </location>
</feature>
<feature type="transmembrane region" description="Helical" evidence="7">
    <location>
        <begin position="73"/>
        <end position="93"/>
    </location>
</feature>
<keyword evidence="6 7" id="KW-0472">Membrane</keyword>
<gene>
    <name evidence="9" type="ORF">BT63DRAFT_421660</name>
</gene>
<dbReference type="AlphaFoldDB" id="A0A6A6UMQ7"/>
<keyword evidence="7" id="KW-0762">Sugar transport</keyword>
<evidence type="ECO:0000313" key="10">
    <source>
        <dbReference type="Proteomes" id="UP000799302"/>
    </source>
</evidence>
<dbReference type="Proteomes" id="UP000799302">
    <property type="component" value="Unassembled WGS sequence"/>
</dbReference>
<name>A0A6A6UMQ7_9PEZI</name>
<evidence type="ECO:0000256" key="4">
    <source>
        <dbReference type="ARBA" id="ARBA00022692"/>
    </source>
</evidence>
<keyword evidence="4 7" id="KW-0812">Transmembrane</keyword>
<feature type="transmembrane region" description="Helical" evidence="7">
    <location>
        <begin position="47"/>
        <end position="67"/>
    </location>
</feature>
<feature type="transmembrane region" description="Helical" evidence="7">
    <location>
        <begin position="242"/>
        <end position="260"/>
    </location>
</feature>
<feature type="region of interest" description="Disordered" evidence="8">
    <location>
        <begin position="1"/>
        <end position="40"/>
    </location>
</feature>